<reference evidence="2" key="1">
    <citation type="journal article" date="2020" name="Stud. Mycol.">
        <title>101 Dothideomycetes genomes: a test case for predicting lifestyles and emergence of pathogens.</title>
        <authorList>
            <person name="Haridas S."/>
            <person name="Albert R."/>
            <person name="Binder M."/>
            <person name="Bloem J."/>
            <person name="Labutti K."/>
            <person name="Salamov A."/>
            <person name="Andreopoulos B."/>
            <person name="Baker S."/>
            <person name="Barry K."/>
            <person name="Bills G."/>
            <person name="Bluhm B."/>
            <person name="Cannon C."/>
            <person name="Castanera R."/>
            <person name="Culley D."/>
            <person name="Daum C."/>
            <person name="Ezra D."/>
            <person name="Gonzalez J."/>
            <person name="Henrissat B."/>
            <person name="Kuo A."/>
            <person name="Liang C."/>
            <person name="Lipzen A."/>
            <person name="Lutzoni F."/>
            <person name="Magnuson J."/>
            <person name="Mondo S."/>
            <person name="Nolan M."/>
            <person name="Ohm R."/>
            <person name="Pangilinan J."/>
            <person name="Park H.-J."/>
            <person name="Ramirez L."/>
            <person name="Alfaro M."/>
            <person name="Sun H."/>
            <person name="Tritt A."/>
            <person name="Yoshinaga Y."/>
            <person name="Zwiers L.-H."/>
            <person name="Turgeon B."/>
            <person name="Goodwin S."/>
            <person name="Spatafora J."/>
            <person name="Crous P."/>
            <person name="Grigoriev I."/>
        </authorList>
    </citation>
    <scope>NUCLEOTIDE SEQUENCE</scope>
    <source>
        <strain evidence="2">CBS 125425</strain>
    </source>
</reference>
<dbReference type="InterPro" id="IPR002575">
    <property type="entry name" value="Aminoglycoside_PTrfase"/>
</dbReference>
<dbReference type="EMBL" id="ML996255">
    <property type="protein sequence ID" value="KAF2729136.1"/>
    <property type="molecule type" value="Genomic_DNA"/>
</dbReference>
<comment type="caution">
    <text evidence="2">The sequence shown here is derived from an EMBL/GenBank/DDBJ whole genome shotgun (WGS) entry which is preliminary data.</text>
</comment>
<dbReference type="OrthoDB" id="5404599at2759"/>
<proteinExistence type="predicted"/>
<dbReference type="SUPFAM" id="SSF56112">
    <property type="entry name" value="Protein kinase-like (PK-like)"/>
    <property type="match status" value="1"/>
</dbReference>
<dbReference type="Pfam" id="PF01636">
    <property type="entry name" value="APH"/>
    <property type="match status" value="1"/>
</dbReference>
<organism evidence="2 3">
    <name type="scientific">Polyplosphaeria fusca</name>
    <dbReference type="NCBI Taxonomy" id="682080"/>
    <lineage>
        <taxon>Eukaryota</taxon>
        <taxon>Fungi</taxon>
        <taxon>Dikarya</taxon>
        <taxon>Ascomycota</taxon>
        <taxon>Pezizomycotina</taxon>
        <taxon>Dothideomycetes</taxon>
        <taxon>Pleosporomycetidae</taxon>
        <taxon>Pleosporales</taxon>
        <taxon>Tetraplosphaeriaceae</taxon>
        <taxon>Polyplosphaeria</taxon>
    </lineage>
</organism>
<evidence type="ECO:0000313" key="3">
    <source>
        <dbReference type="Proteomes" id="UP000799444"/>
    </source>
</evidence>
<dbReference type="PANTHER" id="PTHR21310">
    <property type="entry name" value="AMINOGLYCOSIDE PHOSPHOTRANSFERASE-RELATED-RELATED"/>
    <property type="match status" value="1"/>
</dbReference>
<feature type="domain" description="Aminoglycoside phosphotransferase" evidence="1">
    <location>
        <begin position="82"/>
        <end position="254"/>
    </location>
</feature>
<evidence type="ECO:0000259" key="1">
    <source>
        <dbReference type="Pfam" id="PF01636"/>
    </source>
</evidence>
<dbReference type="InterPro" id="IPR011009">
    <property type="entry name" value="Kinase-like_dom_sf"/>
</dbReference>
<dbReference type="InterPro" id="IPR051678">
    <property type="entry name" value="AGP_Transferase"/>
</dbReference>
<dbReference type="PANTHER" id="PTHR21310:SF54">
    <property type="entry name" value="AMINOGLYCOSIDE PHOSPHOTRANSFERASE DOMAIN-CONTAINING PROTEIN"/>
    <property type="match status" value="1"/>
</dbReference>
<dbReference type="Gene3D" id="3.90.1200.10">
    <property type="match status" value="1"/>
</dbReference>
<evidence type="ECO:0000313" key="2">
    <source>
        <dbReference type="EMBL" id="KAF2729136.1"/>
    </source>
</evidence>
<protein>
    <recommendedName>
        <fullName evidence="1">Aminoglycoside phosphotransferase domain-containing protein</fullName>
    </recommendedName>
</protein>
<accession>A0A9P4UXM0</accession>
<sequence length="291" mass="33402">MTAHPQISLAELPDTSLAQMDFLDSTWFKTHGPTRQFPTPEHVRSFSKPHQSTHPVRFEDLGLIVKFGSNVSILEAINLWAIRRVFRDQVPVPEVYGWRVLELEGKTPEVFIYMQLIQGATLEQRWPTLSFTEKQIICSDLHAMVSCFRSLRDNEPEHVISSLSHGPPTDRCLEDMPSLKPFPSRIRRKVPDPQSIEDPWRHSLPDNGPIVLTHGDLRPANIIVTATSPSRVVAIIDWEQAGWYPDYWEYCKAMFTTSYDGEWCGYIDQFLAPHAAPLEAFDFYTYTLGLF</sequence>
<dbReference type="Proteomes" id="UP000799444">
    <property type="component" value="Unassembled WGS sequence"/>
</dbReference>
<name>A0A9P4UXM0_9PLEO</name>
<gene>
    <name evidence="2" type="ORF">EJ04DRAFT_589613</name>
</gene>
<dbReference type="AlphaFoldDB" id="A0A9P4UXM0"/>
<keyword evidence="3" id="KW-1185">Reference proteome</keyword>